<feature type="chain" id="PRO_5022935146" evidence="8">
    <location>
        <begin position="24"/>
        <end position="446"/>
    </location>
</feature>
<dbReference type="Gene3D" id="2.60.120.260">
    <property type="entry name" value="Galactose-binding domain-like"/>
    <property type="match status" value="1"/>
</dbReference>
<feature type="signal peptide" evidence="8">
    <location>
        <begin position="1"/>
        <end position="23"/>
    </location>
</feature>
<dbReference type="PANTHER" id="PTHR43772:SF2">
    <property type="entry name" value="PUTATIVE (AFU_ORTHOLOGUE AFUA_2G04480)-RELATED"/>
    <property type="match status" value="1"/>
</dbReference>
<evidence type="ECO:0000256" key="4">
    <source>
        <dbReference type="ARBA" id="ARBA00023277"/>
    </source>
</evidence>
<dbReference type="SUPFAM" id="SSF75005">
    <property type="entry name" value="Arabinanase/levansucrase/invertase"/>
    <property type="match status" value="1"/>
</dbReference>
<keyword evidence="10" id="KW-1185">Reference proteome</keyword>
<accession>A0A5C0VEZ2</accession>
<dbReference type="GO" id="GO:0004553">
    <property type="term" value="F:hydrolase activity, hydrolyzing O-glycosyl compounds"/>
    <property type="evidence" value="ECO:0007669"/>
    <property type="project" value="InterPro"/>
</dbReference>
<evidence type="ECO:0000256" key="7">
    <source>
        <dbReference type="RuleBase" id="RU361187"/>
    </source>
</evidence>
<evidence type="ECO:0000256" key="3">
    <source>
        <dbReference type="ARBA" id="ARBA00022801"/>
    </source>
</evidence>
<evidence type="ECO:0000256" key="1">
    <source>
        <dbReference type="ARBA" id="ARBA00009865"/>
    </source>
</evidence>
<keyword evidence="4" id="KW-0119">Carbohydrate metabolism</keyword>
<keyword evidence="2" id="KW-0624">Polysaccharide degradation</keyword>
<proteinExistence type="inferred from homology"/>
<dbReference type="CDD" id="cd08990">
    <property type="entry name" value="GH43_AXH_like"/>
    <property type="match status" value="1"/>
</dbReference>
<dbReference type="KEGG" id="pej:FYC62_01115"/>
<dbReference type="GO" id="GO:0045493">
    <property type="term" value="P:xylan catabolic process"/>
    <property type="evidence" value="ECO:0007669"/>
    <property type="project" value="UniProtKB-KW"/>
</dbReference>
<dbReference type="RefSeq" id="WP_149073620.1">
    <property type="nucleotide sequence ID" value="NZ_CP043329.1"/>
</dbReference>
<reference evidence="9 10" key="1">
    <citation type="submission" date="2019-08" db="EMBL/GenBank/DDBJ databases">
        <title>Pedobacter sp. nov., isolated from Han river, South Korea.</title>
        <authorList>
            <person name="Lee D.-H."/>
            <person name="Kim Y.-S."/>
            <person name="Hwang E.-M."/>
            <person name="Le Tran T.C."/>
            <person name="Cha C.-J."/>
        </authorList>
    </citation>
    <scope>NUCLEOTIDE SEQUENCE [LARGE SCALE GENOMIC DNA]</scope>
    <source>
        <strain evidence="9 10">CJ43</strain>
    </source>
</reference>
<sequence>MNLLKSFTKYLIVFIFAVHTANAQNPIIKNQFTADPTARVFGDKVYLFPSHDILASPGKGREGWFVMEDYHVFSSDNLIKWKDHGVIVTQNKVPWVKPNSYSMWAPDAIERNGKYYFYFPSTPKDTTGGKGFNIGVAVADKPEGPYISQEKPIKNVRGIDPNVFIDKDGQAYLYWSGGNIYAAKLKENMLELDSEPVILQNLPTKGLKEGPYLFERKGIYYLTYPHVENKIERLEYAVGDNPLGPFKFTGVIMDESPTGCWTNHHSFLEFKNQWYLFYHHNDYSPSFDKLRSTRIDSLFFNSDGTIQKVIPTLRGVGLTKATDSIHIDRYSDISKLKTEVLFLDTTKKFEGWKTVFNGQNTWIKYNSVDFGTSKPKSILINYRASKGGIIEIKDDRNNIISTIILKEGSSWNVIEKPLKTATIGIQNLIITSKNNAKVELDWISFR</sequence>
<keyword evidence="8" id="KW-0732">Signal</keyword>
<name>A0A5C0VEZ2_9SPHI</name>
<dbReference type="AlphaFoldDB" id="A0A5C0VEZ2"/>
<organism evidence="9 10">
    <name type="scientific">Pedobacter aquae</name>
    <dbReference type="NCBI Taxonomy" id="2605747"/>
    <lineage>
        <taxon>Bacteria</taxon>
        <taxon>Pseudomonadati</taxon>
        <taxon>Bacteroidota</taxon>
        <taxon>Sphingobacteriia</taxon>
        <taxon>Sphingobacteriales</taxon>
        <taxon>Sphingobacteriaceae</taxon>
        <taxon>Pedobacter</taxon>
    </lineage>
</organism>
<dbReference type="PANTHER" id="PTHR43772">
    <property type="entry name" value="ENDO-1,4-BETA-XYLANASE"/>
    <property type="match status" value="1"/>
</dbReference>
<dbReference type="Proteomes" id="UP000323653">
    <property type="component" value="Chromosome"/>
</dbReference>
<dbReference type="Pfam" id="PF04616">
    <property type="entry name" value="Glyco_hydro_43"/>
    <property type="match status" value="1"/>
</dbReference>
<evidence type="ECO:0000256" key="8">
    <source>
        <dbReference type="SAM" id="SignalP"/>
    </source>
</evidence>
<gene>
    <name evidence="9" type="ORF">FYC62_01115</name>
</gene>
<comment type="similarity">
    <text evidence="1 7">Belongs to the glycosyl hydrolase 43 family.</text>
</comment>
<evidence type="ECO:0000256" key="6">
    <source>
        <dbReference type="PIRSR" id="PIRSR606710-2"/>
    </source>
</evidence>
<feature type="site" description="Important for catalytic activity, responsible for pKa modulation of the active site Glu and correct orientation of both the proton donor and substrate" evidence="6">
    <location>
        <position position="160"/>
    </location>
</feature>
<evidence type="ECO:0000256" key="5">
    <source>
        <dbReference type="ARBA" id="ARBA00023295"/>
    </source>
</evidence>
<evidence type="ECO:0000313" key="10">
    <source>
        <dbReference type="Proteomes" id="UP000323653"/>
    </source>
</evidence>
<dbReference type="Gene3D" id="2.115.10.20">
    <property type="entry name" value="Glycosyl hydrolase domain, family 43"/>
    <property type="match status" value="1"/>
</dbReference>
<evidence type="ECO:0000256" key="2">
    <source>
        <dbReference type="ARBA" id="ARBA00022651"/>
    </source>
</evidence>
<dbReference type="InterPro" id="IPR052176">
    <property type="entry name" value="Glycosyl_Hydrlase_43_Enz"/>
</dbReference>
<evidence type="ECO:0000313" key="9">
    <source>
        <dbReference type="EMBL" id="QEK50422.1"/>
    </source>
</evidence>
<protein>
    <submittedName>
        <fullName evidence="9">Family 43 glycosylhydrolase</fullName>
    </submittedName>
</protein>
<keyword evidence="3 7" id="KW-0378">Hydrolase</keyword>
<dbReference type="InterPro" id="IPR023296">
    <property type="entry name" value="Glyco_hydro_beta-prop_sf"/>
</dbReference>
<dbReference type="InterPro" id="IPR006710">
    <property type="entry name" value="Glyco_hydro_43"/>
</dbReference>
<keyword evidence="2" id="KW-0858">Xylan degradation</keyword>
<dbReference type="EMBL" id="CP043329">
    <property type="protein sequence ID" value="QEK50422.1"/>
    <property type="molecule type" value="Genomic_DNA"/>
</dbReference>
<keyword evidence="5 7" id="KW-0326">Glycosidase</keyword>